<evidence type="ECO:0000313" key="2">
    <source>
        <dbReference type="Proteomes" id="UP000625210"/>
    </source>
</evidence>
<gene>
    <name evidence="1" type="ORF">GCM10011571_32900</name>
</gene>
<keyword evidence="2" id="KW-1185">Reference proteome</keyword>
<evidence type="ECO:0008006" key="3">
    <source>
        <dbReference type="Google" id="ProtNLM"/>
    </source>
</evidence>
<dbReference type="GO" id="GO:0006355">
    <property type="term" value="P:regulation of DNA-templated transcription"/>
    <property type="evidence" value="ECO:0007669"/>
    <property type="project" value="InterPro"/>
</dbReference>
<dbReference type="InterPro" id="IPR013321">
    <property type="entry name" value="Arc_rbn_hlx_hlx"/>
</dbReference>
<dbReference type="Gene3D" id="1.10.1220.10">
    <property type="entry name" value="Met repressor-like"/>
    <property type="match status" value="1"/>
</dbReference>
<dbReference type="EMBL" id="BMHQ01000016">
    <property type="protein sequence ID" value="GGE28217.1"/>
    <property type="molecule type" value="Genomic_DNA"/>
</dbReference>
<comment type="caution">
    <text evidence="1">The sequence shown here is derived from an EMBL/GenBank/DDBJ whole genome shotgun (WGS) entry which is preliminary data.</text>
</comment>
<reference evidence="1" key="1">
    <citation type="journal article" date="2014" name="Int. J. Syst. Evol. Microbiol.">
        <title>Complete genome sequence of Corynebacterium casei LMG S-19264T (=DSM 44701T), isolated from a smear-ripened cheese.</title>
        <authorList>
            <consortium name="US DOE Joint Genome Institute (JGI-PGF)"/>
            <person name="Walter F."/>
            <person name="Albersmeier A."/>
            <person name="Kalinowski J."/>
            <person name="Ruckert C."/>
        </authorList>
    </citation>
    <scope>NUCLEOTIDE SEQUENCE</scope>
    <source>
        <strain evidence="1">CGMCC 1.15179</strain>
    </source>
</reference>
<reference evidence="1" key="2">
    <citation type="submission" date="2020-09" db="EMBL/GenBank/DDBJ databases">
        <authorList>
            <person name="Sun Q."/>
            <person name="Zhou Y."/>
        </authorList>
    </citation>
    <scope>NUCLEOTIDE SEQUENCE</scope>
    <source>
        <strain evidence="1">CGMCC 1.15179</strain>
    </source>
</reference>
<dbReference type="SUPFAM" id="SSF47598">
    <property type="entry name" value="Ribbon-helix-helix"/>
    <property type="match status" value="1"/>
</dbReference>
<accession>A0A8J2VJ75</accession>
<dbReference type="InterPro" id="IPR010985">
    <property type="entry name" value="Ribbon_hlx_hlx"/>
</dbReference>
<name>A0A8J2VJ75_9BACL</name>
<proteinExistence type="predicted"/>
<dbReference type="AlphaFoldDB" id="A0A8J2VJ75"/>
<dbReference type="Proteomes" id="UP000625210">
    <property type="component" value="Unassembled WGS sequence"/>
</dbReference>
<protein>
    <recommendedName>
        <fullName evidence="3">CopG family transcriptional regulator</fullName>
    </recommendedName>
</protein>
<organism evidence="1 2">
    <name type="scientific">Marinithermofilum abyssi</name>
    <dbReference type="NCBI Taxonomy" id="1571185"/>
    <lineage>
        <taxon>Bacteria</taxon>
        <taxon>Bacillati</taxon>
        <taxon>Bacillota</taxon>
        <taxon>Bacilli</taxon>
        <taxon>Bacillales</taxon>
        <taxon>Thermoactinomycetaceae</taxon>
        <taxon>Marinithermofilum</taxon>
    </lineage>
</organism>
<sequence>MSQDDKVQVKVYLNRVLHKKFKAQAAMDDKTMSEILEELVKAYLDEKERVKE</sequence>
<evidence type="ECO:0000313" key="1">
    <source>
        <dbReference type="EMBL" id="GGE28217.1"/>
    </source>
</evidence>
<dbReference type="RefSeq" id="WP_188648976.1">
    <property type="nucleotide sequence ID" value="NZ_BMHQ01000016.1"/>
</dbReference>